<dbReference type="InterPro" id="IPR035940">
    <property type="entry name" value="CAP_sf"/>
</dbReference>
<sequence length="209" mass="23283">MVAVLEQWQCWDGGGVGARSCYPIDVYGLQLKNKWNTGLAAHAGTKYAYACRNEGDNENGFRFYDNRNAVDQNTIVSIYQYNQGAGKDWSEQQIVQEFLDRWASAGARHMYGSCVIKNPKDPQLYRDVIRFIQMIWGESSQVGCALKACPAKYTFACTFALGGTKLLDCVNAGRSNIGCGDYRRYGNNAICMQLPYANSSKPQIDAFSS</sequence>
<name>A0A915I3Z4_ROMCU</name>
<protein>
    <submittedName>
        <fullName evidence="3">SCP domain-containing protein</fullName>
    </submittedName>
</protein>
<dbReference type="SUPFAM" id="SSF55797">
    <property type="entry name" value="PR-1-like"/>
    <property type="match status" value="1"/>
</dbReference>
<dbReference type="Pfam" id="PF00188">
    <property type="entry name" value="CAP"/>
    <property type="match status" value="1"/>
</dbReference>
<keyword evidence="2" id="KW-1185">Reference proteome</keyword>
<dbReference type="WBParaSite" id="nRc.2.0.1.t08461-RA">
    <property type="protein sequence ID" value="nRc.2.0.1.t08461-RA"/>
    <property type="gene ID" value="nRc.2.0.1.g08461"/>
</dbReference>
<evidence type="ECO:0000313" key="3">
    <source>
        <dbReference type="WBParaSite" id="nRc.2.0.1.t08461-RA"/>
    </source>
</evidence>
<feature type="domain" description="SCP" evidence="1">
    <location>
        <begin position="34"/>
        <end position="159"/>
    </location>
</feature>
<proteinExistence type="predicted"/>
<evidence type="ECO:0000313" key="2">
    <source>
        <dbReference type="Proteomes" id="UP000887565"/>
    </source>
</evidence>
<dbReference type="AlphaFoldDB" id="A0A915I3Z4"/>
<accession>A0A915I3Z4</accession>
<dbReference type="Gene3D" id="3.40.33.10">
    <property type="entry name" value="CAP"/>
    <property type="match status" value="1"/>
</dbReference>
<organism evidence="2 3">
    <name type="scientific">Romanomermis culicivorax</name>
    <name type="common">Nematode worm</name>
    <dbReference type="NCBI Taxonomy" id="13658"/>
    <lineage>
        <taxon>Eukaryota</taxon>
        <taxon>Metazoa</taxon>
        <taxon>Ecdysozoa</taxon>
        <taxon>Nematoda</taxon>
        <taxon>Enoplea</taxon>
        <taxon>Dorylaimia</taxon>
        <taxon>Mermithida</taxon>
        <taxon>Mermithoidea</taxon>
        <taxon>Mermithidae</taxon>
        <taxon>Romanomermis</taxon>
    </lineage>
</organism>
<dbReference type="Proteomes" id="UP000887565">
    <property type="component" value="Unplaced"/>
</dbReference>
<reference evidence="3" key="1">
    <citation type="submission" date="2022-11" db="UniProtKB">
        <authorList>
            <consortium name="WormBaseParasite"/>
        </authorList>
    </citation>
    <scope>IDENTIFICATION</scope>
</reference>
<dbReference type="InterPro" id="IPR014044">
    <property type="entry name" value="CAP_dom"/>
</dbReference>
<evidence type="ECO:0000259" key="1">
    <source>
        <dbReference type="Pfam" id="PF00188"/>
    </source>
</evidence>